<keyword evidence="2" id="KW-1185">Reference proteome</keyword>
<dbReference type="SUPFAM" id="SSF81321">
    <property type="entry name" value="Family A G protein-coupled receptor-like"/>
    <property type="match status" value="1"/>
</dbReference>
<dbReference type="AlphaFoldDB" id="A0A914YS31"/>
<keyword evidence="1" id="KW-0812">Transmembrane</keyword>
<protein>
    <submittedName>
        <fullName evidence="3">G-protein coupled receptors family 1 profile domain-containing protein</fullName>
    </submittedName>
</protein>
<sequence length="129" mass="13838">MLSSTALPSLITTSTSFMSTFDLLSTTPIPLTSLFPNEMASITTFSSNFSSTISPVTTFPAVHPYIAYARKIYIWLVPVMVSVLTIAVIGNGLIVISAPWLSRPINPYHRLCVSLAAADTWAASLLVTG</sequence>
<dbReference type="WBParaSite" id="PSU_v2.g2981.t1">
    <property type="protein sequence ID" value="PSU_v2.g2981.t1"/>
    <property type="gene ID" value="PSU_v2.g2981"/>
</dbReference>
<feature type="transmembrane region" description="Helical" evidence="1">
    <location>
        <begin position="72"/>
        <end position="101"/>
    </location>
</feature>
<evidence type="ECO:0000256" key="1">
    <source>
        <dbReference type="SAM" id="Phobius"/>
    </source>
</evidence>
<evidence type="ECO:0000313" key="3">
    <source>
        <dbReference type="WBParaSite" id="PSU_v2.g2981.t1"/>
    </source>
</evidence>
<dbReference type="Proteomes" id="UP000887577">
    <property type="component" value="Unplaced"/>
</dbReference>
<proteinExistence type="predicted"/>
<organism evidence="2 3">
    <name type="scientific">Panagrolaimus superbus</name>
    <dbReference type="NCBI Taxonomy" id="310955"/>
    <lineage>
        <taxon>Eukaryota</taxon>
        <taxon>Metazoa</taxon>
        <taxon>Ecdysozoa</taxon>
        <taxon>Nematoda</taxon>
        <taxon>Chromadorea</taxon>
        <taxon>Rhabditida</taxon>
        <taxon>Tylenchina</taxon>
        <taxon>Panagrolaimomorpha</taxon>
        <taxon>Panagrolaimoidea</taxon>
        <taxon>Panagrolaimidae</taxon>
        <taxon>Panagrolaimus</taxon>
    </lineage>
</organism>
<evidence type="ECO:0000313" key="2">
    <source>
        <dbReference type="Proteomes" id="UP000887577"/>
    </source>
</evidence>
<name>A0A914YS31_9BILA</name>
<keyword evidence="1" id="KW-1133">Transmembrane helix</keyword>
<reference evidence="3" key="1">
    <citation type="submission" date="2022-11" db="UniProtKB">
        <authorList>
            <consortium name="WormBaseParasite"/>
        </authorList>
    </citation>
    <scope>IDENTIFICATION</scope>
</reference>
<accession>A0A914YS31</accession>
<keyword evidence="1" id="KW-0472">Membrane</keyword>